<sequence length="834" mass="92038">MDHPHLPADTAHVPVTTYRLQIGPNLSFDEAIDLVPYLCRLGITDVYLSPILQAAPGSTHGYDVVSHSAISAEAGGRDGFTRLADAVHAAGMNIVVDVVPNHMAVPTPVWHNRAMWSVLKRGKDSPYANWFDVDMDQPILMPILGARIGQVIANQELRVVHREIPTEPERGKQWLLTYYDHVFPIAEGTQDLPLAVLVERQHYRLAHWKVADEELNYRRFFDVGTLAAIRVEDPEVFRDTHALLLELYDAGYIDAFRVDHPDGLANPRDYFRHLSQATGKAWIAAEKILEGHESLPSDWPVAGTTGYDTAWRLTALQVDPQASLPLGALMQRVSGDSPASYPDIVAEAKGQIIDTSLAAEVRRLGQLIWGICQDDVRLRDYTYRSVIECLRGLIIEMPVYRAYVVPGEPAPAHSRQIILDAASRALTRLDPDHADTMELLTALLLTDEVGSAGLDTSDDRRVEAVVRFQQVCGAVQAKGVEDTAFYRWTHLGALTEVGSSPDRFGITPDELHAFAASQQENWPATMTCGSTHDTKRGEDVRSRLVLTSQFPQLWAATLTQLQAVTAHLRPSDLEGRAEHLLWQTLVGTWTPAGPISAERFVDYLRKAVREMKTWTTWTAPDTERENALFVFATAVLDDPEVTRIMTQWQQATASALAVTVEATKALQLTLPGVADIYQGTEITQTSLVDPDNRRRVDFAGCSDLLDRLDAGAAPTSLDERKLQLTAAIARLRRDLPEVFVSARASYQPLPTSSGHVCAFTRGLDSTPHVVTVAARLYGVLPGGWSTQTVVLPPGSWRDVITGRTWTGGEEQLVTDLLGERGASILRRDEGADDA</sequence>
<dbReference type="InterPro" id="IPR006047">
    <property type="entry name" value="GH13_cat_dom"/>
</dbReference>
<gene>
    <name evidence="2" type="primary">treY</name>
    <name evidence="2" type="ORF">H8R10_00970</name>
</gene>
<protein>
    <submittedName>
        <fullName evidence="2">Malto-oligosyltrehalose synthase</fullName>
    </submittedName>
</protein>
<evidence type="ECO:0000313" key="3">
    <source>
        <dbReference type="Proteomes" id="UP000627538"/>
    </source>
</evidence>
<organism evidence="2 3">
    <name type="scientific">Nanchangia anserum</name>
    <dbReference type="NCBI Taxonomy" id="2692125"/>
    <lineage>
        <taxon>Bacteria</taxon>
        <taxon>Bacillati</taxon>
        <taxon>Actinomycetota</taxon>
        <taxon>Actinomycetes</taxon>
        <taxon>Actinomycetales</taxon>
        <taxon>Actinomycetaceae</taxon>
        <taxon>Nanchangia</taxon>
    </lineage>
</organism>
<dbReference type="Gene3D" id="3.20.20.80">
    <property type="entry name" value="Glycosidases"/>
    <property type="match status" value="1"/>
</dbReference>
<evidence type="ECO:0000259" key="1">
    <source>
        <dbReference type="SMART" id="SM00642"/>
    </source>
</evidence>
<dbReference type="RefSeq" id="WP_191071937.1">
    <property type="nucleotide sequence ID" value="NZ_CP060506.1"/>
</dbReference>
<feature type="domain" description="Glycosyl hydrolase family 13 catalytic" evidence="1">
    <location>
        <begin position="14"/>
        <end position="732"/>
    </location>
</feature>
<dbReference type="InterPro" id="IPR013797">
    <property type="entry name" value="Maltooligo_trehalose_synth_4"/>
</dbReference>
<proteinExistence type="predicted"/>
<dbReference type="SUPFAM" id="SSF51445">
    <property type="entry name" value="(Trans)glycosidases"/>
    <property type="match status" value="1"/>
</dbReference>
<dbReference type="Gene3D" id="1.10.10.470">
    <property type="entry name" value="Maltooligosyl trehalose synthase, domain 4"/>
    <property type="match status" value="1"/>
</dbReference>
<name>A0A8I0G7Z0_9ACTO</name>
<dbReference type="PANTHER" id="PTHR10357:SF216">
    <property type="entry name" value="MALTOOLIGOSYL TREHALOSE SYNTHASE-RELATED"/>
    <property type="match status" value="1"/>
</dbReference>
<dbReference type="SMART" id="SM00642">
    <property type="entry name" value="Aamy"/>
    <property type="match status" value="1"/>
</dbReference>
<dbReference type="NCBIfam" id="TIGR02401">
    <property type="entry name" value="trehalose_TreY"/>
    <property type="match status" value="1"/>
</dbReference>
<dbReference type="Gene3D" id="3.30.1590.10">
    <property type="entry name" value="Maltooligosyl trehalose synthase, domain 2"/>
    <property type="match status" value="1"/>
</dbReference>
<dbReference type="InterPro" id="IPR012767">
    <property type="entry name" value="Trehalose_TreY"/>
</dbReference>
<dbReference type="EMBL" id="JACRUO010000001">
    <property type="protein sequence ID" value="MBD3688814.1"/>
    <property type="molecule type" value="Genomic_DNA"/>
</dbReference>
<dbReference type="GO" id="GO:0030980">
    <property type="term" value="P:alpha-glucan catabolic process"/>
    <property type="evidence" value="ECO:0007669"/>
    <property type="project" value="TreeGrafter"/>
</dbReference>
<evidence type="ECO:0000313" key="2">
    <source>
        <dbReference type="EMBL" id="MBD3688814.1"/>
    </source>
</evidence>
<dbReference type="Pfam" id="PF00128">
    <property type="entry name" value="Alpha-amylase"/>
    <property type="match status" value="1"/>
</dbReference>
<dbReference type="InterPro" id="IPR017853">
    <property type="entry name" value="GH"/>
</dbReference>
<dbReference type="GO" id="GO:0005992">
    <property type="term" value="P:trehalose biosynthetic process"/>
    <property type="evidence" value="ECO:0007669"/>
    <property type="project" value="TreeGrafter"/>
</dbReference>
<dbReference type="PANTHER" id="PTHR10357">
    <property type="entry name" value="ALPHA-AMYLASE FAMILY MEMBER"/>
    <property type="match status" value="1"/>
</dbReference>
<dbReference type="GO" id="GO:0047470">
    <property type="term" value="F:(1,4)-alpha-D-glucan 1-alpha-D-glucosylmutase activity"/>
    <property type="evidence" value="ECO:0007669"/>
    <property type="project" value="TreeGrafter"/>
</dbReference>
<dbReference type="Gene3D" id="1.10.150.200">
    <property type="entry name" value="Maltooligosyl trehalose synthase, domain 3"/>
    <property type="match status" value="1"/>
</dbReference>
<accession>A0A8I0G7Z0</accession>
<dbReference type="Proteomes" id="UP000627538">
    <property type="component" value="Unassembled WGS sequence"/>
</dbReference>
<reference evidence="2 3" key="1">
    <citation type="submission" date="2020-08" db="EMBL/GenBank/DDBJ databases">
        <title>Winkia gen. nov., sp. nov., isolated from faeces of the Anser albifrons in China.</title>
        <authorList>
            <person name="Liu Q."/>
        </authorList>
    </citation>
    <scope>NUCLEOTIDE SEQUENCE [LARGE SCALE GENOMIC DNA]</scope>
    <source>
        <strain evidence="2 3">C62</strain>
    </source>
</reference>
<keyword evidence="3" id="KW-1185">Reference proteome</keyword>
<dbReference type="CDD" id="cd11336">
    <property type="entry name" value="AmyAc_MTSase"/>
    <property type="match status" value="1"/>
</dbReference>
<dbReference type="AlphaFoldDB" id="A0A8I0G7Z0"/>
<comment type="caution">
    <text evidence="2">The sequence shown here is derived from an EMBL/GenBank/DDBJ whole genome shotgun (WGS) entry which is preliminary data.</text>
</comment>